<accession>Q6IK86</accession>
<name>Q6IK86_DROME</name>
<evidence type="ECO:0000256" key="1">
    <source>
        <dbReference type="SAM" id="MobiDB-lite"/>
    </source>
</evidence>
<feature type="compositionally biased region" description="Basic and acidic residues" evidence="1">
    <location>
        <begin position="1"/>
        <end position="16"/>
    </location>
</feature>
<feature type="region of interest" description="Disordered" evidence="1">
    <location>
        <begin position="1"/>
        <end position="30"/>
    </location>
</feature>
<dbReference type="AlphaFoldDB" id="Q6IK86"/>
<dbReference type="EMBL" id="BK002480">
    <property type="protein sequence ID" value="DAA03986.1"/>
    <property type="molecule type" value="Genomic_DNA"/>
</dbReference>
<evidence type="ECO:0000313" key="2">
    <source>
        <dbReference type="EMBL" id="DAA03986.1"/>
    </source>
</evidence>
<sequence length="108" mass="12160">MQTEEQREARRSRYETESWMQSGPELTHLTPNVDQIALPWPAHERSIGIEAKLEAAMKPDLHRTCGWPWMELLSGCEAQTATASEVPEVSKVLIASGRSPCLLVRTMN</sequence>
<proteinExistence type="predicted"/>
<organism evidence="2">
    <name type="scientific">Drosophila melanogaster</name>
    <name type="common">Fruit fly</name>
    <dbReference type="NCBI Taxonomy" id="7227"/>
    <lineage>
        <taxon>Eukaryota</taxon>
        <taxon>Metazoa</taxon>
        <taxon>Ecdysozoa</taxon>
        <taxon>Arthropoda</taxon>
        <taxon>Hexapoda</taxon>
        <taxon>Insecta</taxon>
        <taxon>Pterygota</taxon>
        <taxon>Neoptera</taxon>
        <taxon>Endopterygota</taxon>
        <taxon>Diptera</taxon>
        <taxon>Brachycera</taxon>
        <taxon>Muscomorpha</taxon>
        <taxon>Ephydroidea</taxon>
        <taxon>Drosophilidae</taxon>
        <taxon>Drosophila</taxon>
        <taxon>Sophophora</taxon>
    </lineage>
</organism>
<reference evidence="2" key="1">
    <citation type="journal article" date="2003" name="Genome Biol.">
        <title>An integrated gene annotation and transcriptional profiling approach towards the full gene content of the Drosophila genome.</title>
        <authorList>
            <person name="Hild M."/>
            <person name="Beckmann B."/>
            <person name="Haas S.A."/>
            <person name="Koch B."/>
            <person name="Solovyev V."/>
            <person name="Busold C."/>
            <person name="Fellenberg K."/>
            <person name="Boutros M."/>
            <person name="Vingron M."/>
            <person name="Sauer F."/>
            <person name="Hoheisel J.D."/>
            <person name="Paro R."/>
        </authorList>
    </citation>
    <scope>NUCLEOTIDE SEQUENCE</scope>
</reference>
<gene>
    <name evidence="2" type="ORF">HDC13165</name>
</gene>
<protein>
    <submittedName>
        <fullName evidence="2">HDC13165</fullName>
    </submittedName>
</protein>